<comment type="caution">
    <text evidence="2">The sequence shown here is derived from an EMBL/GenBank/DDBJ whole genome shotgun (WGS) entry which is preliminary data.</text>
</comment>
<feature type="region of interest" description="Disordered" evidence="1">
    <location>
        <begin position="46"/>
        <end position="67"/>
    </location>
</feature>
<evidence type="ECO:0000313" key="3">
    <source>
        <dbReference type="Proteomes" id="UP000324222"/>
    </source>
</evidence>
<evidence type="ECO:0000256" key="1">
    <source>
        <dbReference type="SAM" id="MobiDB-lite"/>
    </source>
</evidence>
<keyword evidence="3" id="KW-1185">Reference proteome</keyword>
<organism evidence="2 3">
    <name type="scientific">Portunus trituberculatus</name>
    <name type="common">Swimming crab</name>
    <name type="synonym">Neptunus trituberculatus</name>
    <dbReference type="NCBI Taxonomy" id="210409"/>
    <lineage>
        <taxon>Eukaryota</taxon>
        <taxon>Metazoa</taxon>
        <taxon>Ecdysozoa</taxon>
        <taxon>Arthropoda</taxon>
        <taxon>Crustacea</taxon>
        <taxon>Multicrustacea</taxon>
        <taxon>Malacostraca</taxon>
        <taxon>Eumalacostraca</taxon>
        <taxon>Eucarida</taxon>
        <taxon>Decapoda</taxon>
        <taxon>Pleocyemata</taxon>
        <taxon>Brachyura</taxon>
        <taxon>Eubrachyura</taxon>
        <taxon>Portunoidea</taxon>
        <taxon>Portunidae</taxon>
        <taxon>Portuninae</taxon>
        <taxon>Portunus</taxon>
    </lineage>
</organism>
<reference evidence="2 3" key="1">
    <citation type="submission" date="2019-05" db="EMBL/GenBank/DDBJ databases">
        <title>Another draft genome of Portunus trituberculatus and its Hox gene families provides insights of decapod evolution.</title>
        <authorList>
            <person name="Jeong J.-H."/>
            <person name="Song I."/>
            <person name="Kim S."/>
            <person name="Choi T."/>
            <person name="Kim D."/>
            <person name="Ryu S."/>
            <person name="Kim W."/>
        </authorList>
    </citation>
    <scope>NUCLEOTIDE SEQUENCE [LARGE SCALE GENOMIC DNA]</scope>
    <source>
        <tissue evidence="2">Muscle</tissue>
    </source>
</reference>
<evidence type="ECO:0000313" key="2">
    <source>
        <dbReference type="EMBL" id="MPC84368.1"/>
    </source>
</evidence>
<proteinExistence type="predicted"/>
<sequence length="67" mass="7175">MRALGSEGSCPRFECRLGFLTRGKGFLAASHLLSYGKSRVKLNARGPAKRHAAGGERSIKVAADEET</sequence>
<name>A0A5B7IUP2_PORTR</name>
<gene>
    <name evidence="2" type="ORF">E2C01_079106</name>
</gene>
<accession>A0A5B7IUP2</accession>
<dbReference type="EMBL" id="VSRR010065278">
    <property type="protein sequence ID" value="MPC84368.1"/>
    <property type="molecule type" value="Genomic_DNA"/>
</dbReference>
<protein>
    <submittedName>
        <fullName evidence="2">Uncharacterized protein</fullName>
    </submittedName>
</protein>
<dbReference type="AlphaFoldDB" id="A0A5B7IUP2"/>
<dbReference type="Proteomes" id="UP000324222">
    <property type="component" value="Unassembled WGS sequence"/>
</dbReference>
<feature type="compositionally biased region" description="Basic and acidic residues" evidence="1">
    <location>
        <begin position="53"/>
        <end position="67"/>
    </location>
</feature>